<evidence type="ECO:0000313" key="2">
    <source>
        <dbReference type="Proteomes" id="UP001430804"/>
    </source>
</evidence>
<protein>
    <submittedName>
        <fullName evidence="1">Uncharacterized protein</fullName>
    </submittedName>
</protein>
<reference evidence="1" key="1">
    <citation type="submission" date="2021-07" db="EMBL/GenBank/DDBJ databases">
        <title>Pseudohoeflea marina sp. nov. a polyhydroxyalcanoate-producing bacterium.</title>
        <authorList>
            <person name="Zheng W."/>
            <person name="Yu S."/>
            <person name="Huang Y."/>
        </authorList>
    </citation>
    <scope>NUCLEOTIDE SEQUENCE</scope>
    <source>
        <strain evidence="1">DP4N28-3</strain>
    </source>
</reference>
<organism evidence="1 2">
    <name type="scientific">Pseudohoeflea coraliihabitans</name>
    <dbReference type="NCBI Taxonomy" id="2860393"/>
    <lineage>
        <taxon>Bacteria</taxon>
        <taxon>Pseudomonadati</taxon>
        <taxon>Pseudomonadota</taxon>
        <taxon>Alphaproteobacteria</taxon>
        <taxon>Hyphomicrobiales</taxon>
        <taxon>Rhizobiaceae</taxon>
        <taxon>Pseudohoeflea</taxon>
    </lineage>
</organism>
<dbReference type="EMBL" id="JAHWQX010000002">
    <property type="protein sequence ID" value="MBW3097125.1"/>
    <property type="molecule type" value="Genomic_DNA"/>
</dbReference>
<proteinExistence type="predicted"/>
<keyword evidence="2" id="KW-1185">Reference proteome</keyword>
<gene>
    <name evidence="1" type="ORF">KY465_07515</name>
</gene>
<dbReference type="Proteomes" id="UP001430804">
    <property type="component" value="Unassembled WGS sequence"/>
</dbReference>
<evidence type="ECO:0000313" key="1">
    <source>
        <dbReference type="EMBL" id="MBW3097125.1"/>
    </source>
</evidence>
<dbReference type="RefSeq" id="WP_219201060.1">
    <property type="nucleotide sequence ID" value="NZ_JAHWQX010000002.1"/>
</dbReference>
<accession>A0ABS6WPX5</accession>
<comment type="caution">
    <text evidence="1">The sequence shown here is derived from an EMBL/GenBank/DDBJ whole genome shotgun (WGS) entry which is preliminary data.</text>
</comment>
<name>A0ABS6WPX5_9HYPH</name>
<sequence>MPLGNRCDPSGALHATPARGEWTGNRGSIHDPVTRSRLGRRWSTHAWICCSLSYKGQRRDVWGRNGGPGSAGAGWSELFFLDEVTALAAGHRPCFLCRRAAALDFQSGWQSGLMGGRAATPVRAPEMDAVLHRERWQSRRAAPEILSTDALADLPDGTVVAAGSRWLALREGAARAWSFSGYGAPEALNDRAAGFDLPLRLVTPRAIIEVLRAGYQPGWHSSAA</sequence>